<dbReference type="Gene3D" id="3.40.50.720">
    <property type="entry name" value="NAD(P)-binding Rossmann-like Domain"/>
    <property type="match status" value="1"/>
</dbReference>
<dbReference type="RefSeq" id="WP_153123820.1">
    <property type="nucleotide sequence ID" value="NZ_VZCB01000063.1"/>
</dbReference>
<name>A0A6G1U070_9BACT</name>
<dbReference type="SUPFAM" id="SSF51735">
    <property type="entry name" value="NAD(P)-binding Rossmann-fold domains"/>
    <property type="match status" value="1"/>
</dbReference>
<comment type="similarity">
    <text evidence="1">Belongs to the NAD(P)-dependent epimerase/dehydratase family.</text>
</comment>
<gene>
    <name evidence="3" type="ORF">F7D73_08355</name>
</gene>
<dbReference type="OrthoDB" id="9803010at2"/>
<dbReference type="AlphaFoldDB" id="A0A6G1U070"/>
<evidence type="ECO:0000256" key="1">
    <source>
        <dbReference type="ARBA" id="ARBA00007637"/>
    </source>
</evidence>
<accession>A0A6G1U070</accession>
<protein>
    <submittedName>
        <fullName evidence="3">NAD(P)-dependent oxidoreductase</fullName>
    </submittedName>
</protein>
<dbReference type="InterPro" id="IPR036291">
    <property type="entry name" value="NAD(P)-bd_dom_sf"/>
</dbReference>
<feature type="domain" description="NAD-dependent epimerase/dehydratase" evidence="2">
    <location>
        <begin position="4"/>
        <end position="223"/>
    </location>
</feature>
<organism evidence="3 4">
    <name type="scientific">Segatella copri</name>
    <dbReference type="NCBI Taxonomy" id="165179"/>
    <lineage>
        <taxon>Bacteria</taxon>
        <taxon>Pseudomonadati</taxon>
        <taxon>Bacteroidota</taxon>
        <taxon>Bacteroidia</taxon>
        <taxon>Bacteroidales</taxon>
        <taxon>Prevotellaceae</taxon>
        <taxon>Segatella</taxon>
    </lineage>
</organism>
<proteinExistence type="inferred from homology"/>
<dbReference type="EMBL" id="VZCB01000063">
    <property type="protein sequence ID" value="MQN80964.1"/>
    <property type="molecule type" value="Genomic_DNA"/>
</dbReference>
<reference evidence="3 4" key="1">
    <citation type="submission" date="2019-09" db="EMBL/GenBank/DDBJ databases">
        <title>Distinct polysaccharide growth profiles of human intestinal Prevotella copri isolates.</title>
        <authorList>
            <person name="Fehlner-Peach H."/>
            <person name="Magnabosco C."/>
            <person name="Raghavan V."/>
            <person name="Scher J.U."/>
            <person name="Tett A."/>
            <person name="Cox L.M."/>
            <person name="Gottsegen C."/>
            <person name="Watters A."/>
            <person name="Wiltshire- Gordon J.D."/>
            <person name="Segata N."/>
            <person name="Bonneau R."/>
            <person name="Littman D.R."/>
        </authorList>
    </citation>
    <scope>NUCLEOTIDE SEQUENCE [LARGE SCALE GENOMIC DNA]</scope>
    <source>
        <strain evidence="4">iA622</strain>
    </source>
</reference>
<dbReference type="InterPro" id="IPR001509">
    <property type="entry name" value="Epimerase_deHydtase"/>
</dbReference>
<evidence type="ECO:0000313" key="3">
    <source>
        <dbReference type="EMBL" id="MQN80964.1"/>
    </source>
</evidence>
<dbReference type="Pfam" id="PF01370">
    <property type="entry name" value="Epimerase"/>
    <property type="match status" value="1"/>
</dbReference>
<dbReference type="Proteomes" id="UP000480425">
    <property type="component" value="Unassembled WGS sequence"/>
</dbReference>
<comment type="caution">
    <text evidence="3">The sequence shown here is derived from an EMBL/GenBank/DDBJ whole genome shotgun (WGS) entry which is preliminary data.</text>
</comment>
<sequence>MKNVIVTGGNGFIGSSLIKKLVANGIKVVAVDITFQGERLPDSELITKIESCVDASLVEKLPVEEYDAFYHLAWKGVNGADKANPSVQLANIQMAIDCVDICKKLNVKKFLCAGTVAENATFSLPNLEKTSGGMMYGVAKHACRLILEDYCKNIGQQFVWMQFSNIYGVGNKTGNLVSYTLGELMTGNEATFGPALQPYDFIYVDDLIEAVYRLGEKETNKTFYYIGSGSPRQLKEYLLRIGELAGYADKVGIGIRPDDGIKYSMDMFCNDDLVDAIGEYVSTDFDNGINKTIEWLKSL</sequence>
<evidence type="ECO:0000313" key="4">
    <source>
        <dbReference type="Proteomes" id="UP000480425"/>
    </source>
</evidence>
<evidence type="ECO:0000259" key="2">
    <source>
        <dbReference type="Pfam" id="PF01370"/>
    </source>
</evidence>
<dbReference type="PANTHER" id="PTHR43000">
    <property type="entry name" value="DTDP-D-GLUCOSE 4,6-DEHYDRATASE-RELATED"/>
    <property type="match status" value="1"/>
</dbReference>